<keyword evidence="1" id="KW-1133">Transmembrane helix</keyword>
<feature type="signal peptide" evidence="2">
    <location>
        <begin position="1"/>
        <end position="29"/>
    </location>
</feature>
<dbReference type="EMBL" id="FTPP01000002">
    <property type="protein sequence ID" value="SIT92821.1"/>
    <property type="molecule type" value="Genomic_DNA"/>
</dbReference>
<dbReference type="OrthoDB" id="678747at2"/>
<evidence type="ECO:0000313" key="3">
    <source>
        <dbReference type="EMBL" id="SIT92821.1"/>
    </source>
</evidence>
<proteinExistence type="predicted"/>
<feature type="transmembrane region" description="Helical" evidence="1">
    <location>
        <begin position="61"/>
        <end position="80"/>
    </location>
</feature>
<reference evidence="4" key="1">
    <citation type="submission" date="2017-01" db="EMBL/GenBank/DDBJ databases">
        <authorList>
            <person name="Varghese N."/>
            <person name="Submissions S."/>
        </authorList>
    </citation>
    <scope>NUCLEOTIDE SEQUENCE [LARGE SCALE GENOMIC DNA]</scope>
    <source>
        <strain evidence="4">LP100</strain>
    </source>
</reference>
<keyword evidence="1" id="KW-0472">Membrane</keyword>
<gene>
    <name evidence="3" type="ORF">SAMN05444128_2958</name>
</gene>
<organism evidence="3 4">
    <name type="scientific">Pontibacter indicus</name>
    <dbReference type="NCBI Taxonomy" id="1317125"/>
    <lineage>
        <taxon>Bacteria</taxon>
        <taxon>Pseudomonadati</taxon>
        <taxon>Bacteroidota</taxon>
        <taxon>Cytophagia</taxon>
        <taxon>Cytophagales</taxon>
        <taxon>Hymenobacteraceae</taxon>
        <taxon>Pontibacter</taxon>
    </lineage>
</organism>
<keyword evidence="2" id="KW-0732">Signal</keyword>
<dbReference type="STRING" id="1317125.SAMN05444128_2958"/>
<evidence type="ECO:0000256" key="1">
    <source>
        <dbReference type="SAM" id="Phobius"/>
    </source>
</evidence>
<accession>A0A1R3XMJ3</accession>
<keyword evidence="4" id="KW-1185">Reference proteome</keyword>
<dbReference type="AlphaFoldDB" id="A0A1R3XMJ3"/>
<sequence length="91" mass="9994">MIMKRQLFKIFFSGLLMLTLSLVSTEAYSQCAMCRATVESNVGTGKTDSDSQVGAGLNTGILYLMLIPYVLIGTVGFLWYKSNKMKKAKVA</sequence>
<dbReference type="Proteomes" id="UP000187181">
    <property type="component" value="Unassembled WGS sequence"/>
</dbReference>
<protein>
    <submittedName>
        <fullName evidence="3">Uncharacterized protein</fullName>
    </submittedName>
</protein>
<evidence type="ECO:0000313" key="4">
    <source>
        <dbReference type="Proteomes" id="UP000187181"/>
    </source>
</evidence>
<name>A0A1R3XMJ3_9BACT</name>
<evidence type="ECO:0000256" key="2">
    <source>
        <dbReference type="SAM" id="SignalP"/>
    </source>
</evidence>
<feature type="chain" id="PRO_5012006265" evidence="2">
    <location>
        <begin position="30"/>
        <end position="91"/>
    </location>
</feature>
<keyword evidence="1" id="KW-0812">Transmembrane</keyword>